<reference evidence="7" key="1">
    <citation type="journal article" date="2010" name="Nature">
        <title>The Amphimedon queenslandica genome and the evolution of animal complexity.</title>
        <authorList>
            <person name="Srivastava M."/>
            <person name="Simakov O."/>
            <person name="Chapman J."/>
            <person name="Fahey B."/>
            <person name="Gauthier M.E."/>
            <person name="Mitros T."/>
            <person name="Richards G.S."/>
            <person name="Conaco C."/>
            <person name="Dacre M."/>
            <person name="Hellsten U."/>
            <person name="Larroux C."/>
            <person name="Putnam N.H."/>
            <person name="Stanke M."/>
            <person name="Adamska M."/>
            <person name="Darling A."/>
            <person name="Degnan S.M."/>
            <person name="Oakley T.H."/>
            <person name="Plachetzki D.C."/>
            <person name="Zhai Y."/>
            <person name="Adamski M."/>
            <person name="Calcino A."/>
            <person name="Cummins S.F."/>
            <person name="Goodstein D.M."/>
            <person name="Harris C."/>
            <person name="Jackson D.J."/>
            <person name="Leys S.P."/>
            <person name="Shu S."/>
            <person name="Woodcroft B.J."/>
            <person name="Vervoort M."/>
            <person name="Kosik K.S."/>
            <person name="Manning G."/>
            <person name="Degnan B.M."/>
            <person name="Rokhsar D.S."/>
        </authorList>
    </citation>
    <scope>NUCLEOTIDE SEQUENCE [LARGE SCALE GENOMIC DNA]</scope>
</reference>
<proteinExistence type="predicted"/>
<evidence type="ECO:0000256" key="1">
    <source>
        <dbReference type="ARBA" id="ARBA00004123"/>
    </source>
</evidence>
<evidence type="ECO:0000313" key="6">
    <source>
        <dbReference type="EnsemblMetazoa" id="XP_011405542.1"/>
    </source>
</evidence>
<dbReference type="AlphaFoldDB" id="A0AAN0ING0"/>
<dbReference type="SUPFAM" id="SSF53098">
    <property type="entry name" value="Ribonuclease H-like"/>
    <property type="match status" value="1"/>
</dbReference>
<dbReference type="PANTHER" id="PTHR46481">
    <property type="entry name" value="ZINC FINGER BED DOMAIN-CONTAINING PROTEIN 4"/>
    <property type="match status" value="1"/>
</dbReference>
<keyword evidence="3" id="KW-0863">Zinc-finger</keyword>
<dbReference type="RefSeq" id="XP_011405542.1">
    <property type="nucleotide sequence ID" value="XM_011407240.1"/>
</dbReference>
<name>A0AAN0ING0_AMPQE</name>
<dbReference type="InterPro" id="IPR052035">
    <property type="entry name" value="ZnF_BED_domain_contain"/>
</dbReference>
<evidence type="ECO:0000256" key="2">
    <source>
        <dbReference type="ARBA" id="ARBA00022723"/>
    </source>
</evidence>
<reference evidence="6" key="2">
    <citation type="submission" date="2024-06" db="UniProtKB">
        <authorList>
            <consortium name="EnsemblMetazoa"/>
        </authorList>
    </citation>
    <scope>IDENTIFICATION</scope>
</reference>
<dbReference type="EnsemblMetazoa" id="XM_011407240.1">
    <property type="protein sequence ID" value="XP_011405542.1"/>
    <property type="gene ID" value="LOC105313647"/>
</dbReference>
<evidence type="ECO:0000313" key="7">
    <source>
        <dbReference type="Proteomes" id="UP000007879"/>
    </source>
</evidence>
<evidence type="ECO:0008006" key="8">
    <source>
        <dbReference type="Google" id="ProtNLM"/>
    </source>
</evidence>
<evidence type="ECO:0000256" key="4">
    <source>
        <dbReference type="ARBA" id="ARBA00022833"/>
    </source>
</evidence>
<dbReference type="GO" id="GO:0005634">
    <property type="term" value="C:nucleus"/>
    <property type="evidence" value="ECO:0007669"/>
    <property type="project" value="UniProtKB-SubCell"/>
</dbReference>
<dbReference type="Proteomes" id="UP000007879">
    <property type="component" value="Unassembled WGS sequence"/>
</dbReference>
<dbReference type="GO" id="GO:0008270">
    <property type="term" value="F:zinc ion binding"/>
    <property type="evidence" value="ECO:0007669"/>
    <property type="project" value="UniProtKB-KW"/>
</dbReference>
<accession>A0AAN0ING0</accession>
<sequence length="290" mass="32627">MGYITVTCHFLTADWSLHSAVLSTTHVDQSHTAVHLSEVLKNITDQWNITSKVVCVTTDNALNITNAVCHNSWKNLPCFTHEINLVVTNSLSELTDLSRLIQSVKDIVSYFHRSTKASDNLKTIQARLNLPEHKLIQHVETRWNSVFYMLERYIEQDEAICTALCLLNRNDLLIDVDKLVTLQETVDTLRLFEAVTTEMSAEKHLSASKMIPITKAQIKVTTETTNNLALKLVDHMKVRFLNMEGNPILAAATILDPRFKTFAFADQGAAERSWTALVAQCGSQTQVEDS</sequence>
<dbReference type="GeneID" id="105313647"/>
<organism evidence="6 7">
    <name type="scientific">Amphimedon queenslandica</name>
    <name type="common">Sponge</name>
    <dbReference type="NCBI Taxonomy" id="400682"/>
    <lineage>
        <taxon>Eukaryota</taxon>
        <taxon>Metazoa</taxon>
        <taxon>Porifera</taxon>
        <taxon>Demospongiae</taxon>
        <taxon>Heteroscleromorpha</taxon>
        <taxon>Haplosclerida</taxon>
        <taxon>Niphatidae</taxon>
        <taxon>Amphimedon</taxon>
    </lineage>
</organism>
<keyword evidence="7" id="KW-1185">Reference proteome</keyword>
<dbReference type="InterPro" id="IPR012337">
    <property type="entry name" value="RNaseH-like_sf"/>
</dbReference>
<keyword evidence="4" id="KW-0862">Zinc</keyword>
<evidence type="ECO:0000256" key="3">
    <source>
        <dbReference type="ARBA" id="ARBA00022771"/>
    </source>
</evidence>
<protein>
    <recommendedName>
        <fullName evidence="8">DUF659 domain-containing protein</fullName>
    </recommendedName>
</protein>
<evidence type="ECO:0000256" key="5">
    <source>
        <dbReference type="ARBA" id="ARBA00023242"/>
    </source>
</evidence>
<dbReference type="KEGG" id="aqu:105313647"/>
<keyword evidence="5" id="KW-0539">Nucleus</keyword>
<comment type="subcellular location">
    <subcellularLocation>
        <location evidence="1">Nucleus</location>
    </subcellularLocation>
</comment>
<dbReference type="PANTHER" id="PTHR46481:SF10">
    <property type="entry name" value="ZINC FINGER BED DOMAIN-CONTAINING PROTEIN 39"/>
    <property type="match status" value="1"/>
</dbReference>
<keyword evidence="2" id="KW-0479">Metal-binding</keyword>